<dbReference type="AlphaFoldDB" id="A0A219B3V7"/>
<feature type="transmembrane region" description="Helical" evidence="1">
    <location>
        <begin position="380"/>
        <end position="397"/>
    </location>
</feature>
<dbReference type="RefSeq" id="WP_088711654.1">
    <property type="nucleotide sequence ID" value="NZ_NFZT01000001.1"/>
</dbReference>
<feature type="transmembrane region" description="Helical" evidence="1">
    <location>
        <begin position="220"/>
        <end position="241"/>
    </location>
</feature>
<sequence length="430" mass="48487">MDARTAPTSVTRILEWRWFNVSIAFWLSCFALYLFDPYDIYPPADSLIKVLIFLALTIFCFGVGAAFGRGQFTPLISSSRTAKRLFLASLLLNFIILPLNVSTYAGVSLLEVPGLIFDPASAYSQMHDSLAADRSERIELLAFKAIFSWLLVLFLPLAIILYRERRIGLISCGLAFGCAVVFSIARGTDKELFDIAILVFASLLLPIDRPQGDRSKAGRVAIWPYIVGGAGLVFILAAFVFRKTERLAQLTFHCFQNTNSCIYLNDYIEDPFTFLFIMGYRYLTHGFNGLEAAVEGAMSFCPFYGHSRPLTYLAEQFGMNCDAGIVQQLDYLGWTSRGAWSTGFVQLGNDFGLWLVPVFFLAFGWYTRRLYRSVSQTGCYIAKTLFVYNIYTLLYMVGNLQLAQTGDIYFGYLFWTAVLFGSSLFIQRRA</sequence>
<keyword evidence="1" id="KW-0812">Transmembrane</keyword>
<dbReference type="Proteomes" id="UP000198462">
    <property type="component" value="Unassembled WGS sequence"/>
</dbReference>
<feature type="transmembrane region" description="Helical" evidence="1">
    <location>
        <begin position="87"/>
        <end position="107"/>
    </location>
</feature>
<evidence type="ECO:0000313" key="3">
    <source>
        <dbReference type="Proteomes" id="UP000198462"/>
    </source>
</evidence>
<evidence type="ECO:0000313" key="2">
    <source>
        <dbReference type="EMBL" id="OWV32864.1"/>
    </source>
</evidence>
<name>A0A219B3V7_9SPHN</name>
<dbReference type="PROSITE" id="PS51257">
    <property type="entry name" value="PROKAR_LIPOPROTEIN"/>
    <property type="match status" value="1"/>
</dbReference>
<evidence type="ECO:0008006" key="4">
    <source>
        <dbReference type="Google" id="ProtNLM"/>
    </source>
</evidence>
<accession>A0A219B3V7</accession>
<feature type="transmembrane region" description="Helical" evidence="1">
    <location>
        <begin position="47"/>
        <end position="67"/>
    </location>
</feature>
<reference evidence="3" key="1">
    <citation type="submission" date="2017-05" db="EMBL/GenBank/DDBJ databases">
        <authorList>
            <person name="Lin X."/>
        </authorList>
    </citation>
    <scope>NUCLEOTIDE SEQUENCE [LARGE SCALE GENOMIC DNA]</scope>
    <source>
        <strain evidence="3">JLT2012</strain>
    </source>
</reference>
<keyword evidence="1" id="KW-0472">Membrane</keyword>
<keyword evidence="3" id="KW-1185">Reference proteome</keyword>
<feature type="transmembrane region" description="Helical" evidence="1">
    <location>
        <begin position="409"/>
        <end position="426"/>
    </location>
</feature>
<feature type="transmembrane region" description="Helical" evidence="1">
    <location>
        <begin position="351"/>
        <end position="368"/>
    </location>
</feature>
<proteinExistence type="predicted"/>
<organism evidence="2 3">
    <name type="scientific">Pacificimonas flava</name>
    <dbReference type="NCBI Taxonomy" id="1234595"/>
    <lineage>
        <taxon>Bacteria</taxon>
        <taxon>Pseudomonadati</taxon>
        <taxon>Pseudomonadota</taxon>
        <taxon>Alphaproteobacteria</taxon>
        <taxon>Sphingomonadales</taxon>
        <taxon>Sphingosinicellaceae</taxon>
        <taxon>Pacificimonas</taxon>
    </lineage>
</organism>
<gene>
    <name evidence="2" type="ORF">B5C34_04955</name>
</gene>
<comment type="caution">
    <text evidence="2">The sequence shown here is derived from an EMBL/GenBank/DDBJ whole genome shotgun (WGS) entry which is preliminary data.</text>
</comment>
<protein>
    <recommendedName>
        <fullName evidence="4">Oligosaccharide repeat unit polymerase</fullName>
    </recommendedName>
</protein>
<feature type="transmembrane region" description="Helical" evidence="1">
    <location>
        <begin position="167"/>
        <end position="186"/>
    </location>
</feature>
<feature type="transmembrane region" description="Helical" evidence="1">
    <location>
        <begin position="140"/>
        <end position="160"/>
    </location>
</feature>
<keyword evidence="1" id="KW-1133">Transmembrane helix</keyword>
<dbReference type="EMBL" id="NFZT01000001">
    <property type="protein sequence ID" value="OWV32864.1"/>
    <property type="molecule type" value="Genomic_DNA"/>
</dbReference>
<evidence type="ECO:0000256" key="1">
    <source>
        <dbReference type="SAM" id="Phobius"/>
    </source>
</evidence>
<dbReference type="OrthoDB" id="7068577at2"/>
<feature type="transmembrane region" description="Helical" evidence="1">
    <location>
        <begin position="18"/>
        <end position="35"/>
    </location>
</feature>